<evidence type="ECO:0000256" key="4">
    <source>
        <dbReference type="ARBA" id="ARBA00022701"/>
    </source>
</evidence>
<dbReference type="Pfam" id="PF06705">
    <property type="entry name" value="SF-assemblin"/>
    <property type="match status" value="1"/>
</dbReference>
<dbReference type="PANTHER" id="PTHR40412">
    <property type="entry name" value="SF-ASSEMBLIN"/>
    <property type="match status" value="1"/>
</dbReference>
<gene>
    <name evidence="9" type="ORF">FisN_17Lh110</name>
</gene>
<comment type="subcellular location">
    <subcellularLocation>
        <location evidence="1">Cytoplasm</location>
        <location evidence="1">Cytoskeleton</location>
    </subcellularLocation>
</comment>
<evidence type="ECO:0000256" key="1">
    <source>
        <dbReference type="ARBA" id="ARBA00004245"/>
    </source>
</evidence>
<reference evidence="9 10" key="1">
    <citation type="journal article" date="2015" name="Plant Cell">
        <title>Oil accumulation by the oleaginous diatom Fistulifera solaris as revealed by the genome and transcriptome.</title>
        <authorList>
            <person name="Tanaka T."/>
            <person name="Maeda Y."/>
            <person name="Veluchamy A."/>
            <person name="Tanaka M."/>
            <person name="Abida H."/>
            <person name="Marechal E."/>
            <person name="Bowler C."/>
            <person name="Muto M."/>
            <person name="Sunaga Y."/>
            <person name="Tanaka M."/>
            <person name="Yoshino T."/>
            <person name="Taniguchi T."/>
            <person name="Fukuda Y."/>
            <person name="Nemoto M."/>
            <person name="Matsumoto M."/>
            <person name="Wong P.S."/>
            <person name="Aburatani S."/>
            <person name="Fujibuchi W."/>
        </authorList>
    </citation>
    <scope>NUCLEOTIDE SEQUENCE [LARGE SCALE GENOMIC DNA]</scope>
    <source>
        <strain evidence="9 10">JPCC DA0580</strain>
    </source>
</reference>
<evidence type="ECO:0000313" key="9">
    <source>
        <dbReference type="EMBL" id="GAX20159.1"/>
    </source>
</evidence>
<feature type="compositionally biased region" description="Low complexity" evidence="8">
    <location>
        <begin position="1"/>
        <end position="15"/>
    </location>
</feature>
<accession>A0A1Z5K1X8</accession>
<dbReference type="AlphaFoldDB" id="A0A1Z5K1X8"/>
<name>A0A1Z5K1X8_FISSO</name>
<evidence type="ECO:0000256" key="6">
    <source>
        <dbReference type="ARBA" id="ARBA00023212"/>
    </source>
</evidence>
<keyword evidence="4" id="KW-0493">Microtubule</keyword>
<organism evidence="9 10">
    <name type="scientific">Fistulifera solaris</name>
    <name type="common">Oleaginous diatom</name>
    <dbReference type="NCBI Taxonomy" id="1519565"/>
    <lineage>
        <taxon>Eukaryota</taxon>
        <taxon>Sar</taxon>
        <taxon>Stramenopiles</taxon>
        <taxon>Ochrophyta</taxon>
        <taxon>Bacillariophyta</taxon>
        <taxon>Bacillariophyceae</taxon>
        <taxon>Bacillariophycidae</taxon>
        <taxon>Naviculales</taxon>
        <taxon>Naviculaceae</taxon>
        <taxon>Fistulifera</taxon>
    </lineage>
</organism>
<dbReference type="GO" id="GO:0005874">
    <property type="term" value="C:microtubule"/>
    <property type="evidence" value="ECO:0007669"/>
    <property type="project" value="UniProtKB-KW"/>
</dbReference>
<feature type="coiled-coil region" evidence="7">
    <location>
        <begin position="123"/>
        <end position="186"/>
    </location>
</feature>
<evidence type="ECO:0008006" key="11">
    <source>
        <dbReference type="Google" id="ProtNLM"/>
    </source>
</evidence>
<dbReference type="InParanoid" id="A0A1Z5K1X8"/>
<comment type="similarity">
    <text evidence="2">Belongs to the SF-assemblin family.</text>
</comment>
<feature type="region of interest" description="Disordered" evidence="8">
    <location>
        <begin position="1"/>
        <end position="59"/>
    </location>
</feature>
<dbReference type="GO" id="GO:0005200">
    <property type="term" value="F:structural constituent of cytoskeleton"/>
    <property type="evidence" value="ECO:0007669"/>
    <property type="project" value="InterPro"/>
</dbReference>
<keyword evidence="5 7" id="KW-0175">Coiled coil</keyword>
<evidence type="ECO:0000313" key="10">
    <source>
        <dbReference type="Proteomes" id="UP000198406"/>
    </source>
</evidence>
<keyword evidence="6" id="KW-0206">Cytoskeleton</keyword>
<dbReference type="EMBL" id="BDSP01000143">
    <property type="protein sequence ID" value="GAX20159.1"/>
    <property type="molecule type" value="Genomic_DNA"/>
</dbReference>
<proteinExistence type="inferred from homology"/>
<evidence type="ECO:0000256" key="3">
    <source>
        <dbReference type="ARBA" id="ARBA00022490"/>
    </source>
</evidence>
<keyword evidence="10" id="KW-1185">Reference proteome</keyword>
<dbReference type="PRINTS" id="PR01799">
    <property type="entry name" value="SFASSEMBLIN"/>
</dbReference>
<dbReference type="PANTHER" id="PTHR40412:SF1">
    <property type="entry name" value="SF-ASSEMBLIN"/>
    <property type="match status" value="1"/>
</dbReference>
<dbReference type="Proteomes" id="UP000198406">
    <property type="component" value="Unassembled WGS sequence"/>
</dbReference>
<evidence type="ECO:0000256" key="5">
    <source>
        <dbReference type="ARBA" id="ARBA00023054"/>
    </source>
</evidence>
<evidence type="ECO:0000256" key="7">
    <source>
        <dbReference type="SAM" id="Coils"/>
    </source>
</evidence>
<keyword evidence="3" id="KW-0963">Cytoplasm</keyword>
<evidence type="ECO:0000256" key="8">
    <source>
        <dbReference type="SAM" id="MobiDB-lite"/>
    </source>
</evidence>
<evidence type="ECO:0000256" key="2">
    <source>
        <dbReference type="ARBA" id="ARBA00005678"/>
    </source>
</evidence>
<dbReference type="OrthoDB" id="436841at2759"/>
<dbReference type="InterPro" id="IPR008374">
    <property type="entry name" value="SF_assemblin/giardin_b"/>
</dbReference>
<comment type="caution">
    <text evidence="9">The sequence shown here is derived from an EMBL/GenBank/DDBJ whole genome shotgun (WGS) entry which is preliminary data.</text>
</comment>
<protein>
    <recommendedName>
        <fullName evidence="11">SF-assemblin</fullName>
    </recommendedName>
</protein>
<sequence length="291" mass="33307">MTAPSSALASSSTTPENPSHANADSLPRQHEAVSPQHDVADLSTPIKTILNDSQSDDRNFSNVLKERMKQRKEKEDAALAHLRVQVKHLEAALTAETKRRVQVVKEVQEQAKEAVSQVTALWKESVEKEGTEMNRRLASLEERIAELEEHWKRDVTSIEKNIDSKAKQWESALGELQAQAETERKSRSRREEQFFQQINDVSEKYEKCWKEERHHRVSEISKLTERVKTQEDVRDAQVKGLEGRIQKALDDLNNALEVEVNERQTRDTEIVTALNKYTEQVQTSLSFVSGI</sequence>